<reference evidence="1 2" key="1">
    <citation type="journal article" date="2008" name="Nature">
        <title>The Trichoplax genome and the nature of placozoans.</title>
        <authorList>
            <person name="Srivastava M."/>
            <person name="Begovic E."/>
            <person name="Chapman J."/>
            <person name="Putnam N.H."/>
            <person name="Hellsten U."/>
            <person name="Kawashima T."/>
            <person name="Kuo A."/>
            <person name="Mitros T."/>
            <person name="Salamov A."/>
            <person name="Carpenter M.L."/>
            <person name="Signorovitch A.Y."/>
            <person name="Moreno M.A."/>
            <person name="Kamm K."/>
            <person name="Grimwood J."/>
            <person name="Schmutz J."/>
            <person name="Shapiro H."/>
            <person name="Grigoriev I.V."/>
            <person name="Buss L.W."/>
            <person name="Schierwater B."/>
            <person name="Dellaporta S.L."/>
            <person name="Rokhsar D.S."/>
        </authorList>
    </citation>
    <scope>NUCLEOTIDE SEQUENCE [LARGE SCALE GENOMIC DNA]</scope>
    <source>
        <strain evidence="1 2">Grell-BS-1999</strain>
    </source>
</reference>
<keyword evidence="2" id="KW-1185">Reference proteome</keyword>
<evidence type="ECO:0000313" key="2">
    <source>
        <dbReference type="Proteomes" id="UP000009022"/>
    </source>
</evidence>
<dbReference type="EMBL" id="DS985256">
    <property type="protein sequence ID" value="EDV20878.1"/>
    <property type="molecule type" value="Genomic_DNA"/>
</dbReference>
<name>B3S8F6_TRIAD</name>
<dbReference type="RefSeq" id="XP_002116522.1">
    <property type="nucleotide sequence ID" value="XM_002116486.1"/>
</dbReference>
<dbReference type="CTD" id="6757735"/>
<organism evidence="1 2">
    <name type="scientific">Trichoplax adhaerens</name>
    <name type="common">Trichoplax reptans</name>
    <dbReference type="NCBI Taxonomy" id="10228"/>
    <lineage>
        <taxon>Eukaryota</taxon>
        <taxon>Metazoa</taxon>
        <taxon>Placozoa</taxon>
        <taxon>Uniplacotomia</taxon>
        <taxon>Trichoplacea</taxon>
        <taxon>Trichoplacidae</taxon>
        <taxon>Trichoplax</taxon>
    </lineage>
</organism>
<sequence length="180" mass="20184">MAVAFGHRSTNIALDEETIDSTIPLNGDKAITEATIRRVIEILESVPGVEGMLDPFKPPYDALTCATAYRLFCEIPFVIKVPDELNRSPNDSTTIVVWERWIDITDTTTTAFLNHSQLAALRAKRVTRIPIATVSTSAWESMERHVKSLLRNLESRKSEYEPLLENYSNDNSSCCCCTIC</sequence>
<evidence type="ECO:0000313" key="1">
    <source>
        <dbReference type="EMBL" id="EDV20878.1"/>
    </source>
</evidence>
<dbReference type="GeneID" id="6757735"/>
<proteinExistence type="predicted"/>
<protein>
    <submittedName>
        <fullName evidence="1">Uncharacterized protein</fullName>
    </submittedName>
</protein>
<dbReference type="InParanoid" id="B3S8F6"/>
<dbReference type="KEGG" id="tad:TRIADDRAFT_60524"/>
<accession>B3S8F6</accession>
<gene>
    <name evidence="1" type="ORF">TRIADDRAFT_60524</name>
</gene>
<dbReference type="AlphaFoldDB" id="B3S8F6"/>
<dbReference type="HOGENOM" id="CLU_1498196_0_0_1"/>
<dbReference type="Proteomes" id="UP000009022">
    <property type="component" value="Unassembled WGS sequence"/>
</dbReference>